<feature type="transmembrane region" description="Helical" evidence="6">
    <location>
        <begin position="138"/>
        <end position="159"/>
    </location>
</feature>
<organism evidence="7 8">
    <name type="scientific">Brevibacterium sediminis</name>
    <dbReference type="NCBI Taxonomy" id="1857024"/>
    <lineage>
        <taxon>Bacteria</taxon>
        <taxon>Bacillati</taxon>
        <taxon>Actinomycetota</taxon>
        <taxon>Actinomycetes</taxon>
        <taxon>Micrococcales</taxon>
        <taxon>Brevibacteriaceae</taxon>
        <taxon>Brevibacterium</taxon>
    </lineage>
</organism>
<gene>
    <name evidence="7" type="ORF">FHQ09_10025</name>
</gene>
<dbReference type="GO" id="GO:0005886">
    <property type="term" value="C:plasma membrane"/>
    <property type="evidence" value="ECO:0007669"/>
    <property type="project" value="UniProtKB-ARBA"/>
</dbReference>
<dbReference type="EMBL" id="VDMQ01000005">
    <property type="protein sequence ID" value="TNM54837.1"/>
    <property type="molecule type" value="Genomic_DNA"/>
</dbReference>
<evidence type="ECO:0000256" key="3">
    <source>
        <dbReference type="ARBA" id="ARBA00022692"/>
    </source>
</evidence>
<evidence type="ECO:0000313" key="7">
    <source>
        <dbReference type="EMBL" id="TNM54837.1"/>
    </source>
</evidence>
<keyword evidence="2" id="KW-1003">Cell membrane</keyword>
<dbReference type="AlphaFoldDB" id="A0A5C4X234"/>
<keyword evidence="4 6" id="KW-1133">Transmembrane helix</keyword>
<dbReference type="InterPro" id="IPR003339">
    <property type="entry name" value="ABC/ECF_trnsptr_transmembrane"/>
</dbReference>
<comment type="caution">
    <text evidence="7">The sequence shown here is derived from an EMBL/GenBank/DDBJ whole genome shotgun (WGS) entry which is preliminary data.</text>
</comment>
<sequence length="296" mass="30881">MSSTSRNRVSGRVIAVSESLDVRSRPSPEVAVQDPGQLIPVVRSTALARCNPLTKIAVALILMVGALLSIDLISAGVVLLAAVLALPATGLDLVAAAKRLWFLPAGALLAAWGTALLAEKTGDVVVDFGPILFTTGSLAAAAAIFVRALALAIPLIVLASTIDPRDLADALIQHLRLPEVVVVSVLAASRLLGLLVSEWQVLAMARRARGVAGGSLLRRTGSLFSGVFVLLVVSIRRATNLAMAMEGRAFGRPGRTWRRRSSFAVRDVVAVLLSLAVCAVAIGAAHMFGVWNPIIG</sequence>
<name>A0A5C4X234_9MICO</name>
<evidence type="ECO:0000313" key="8">
    <source>
        <dbReference type="Proteomes" id="UP000314223"/>
    </source>
</evidence>
<feature type="transmembrane region" description="Helical" evidence="6">
    <location>
        <begin position="56"/>
        <end position="88"/>
    </location>
</feature>
<evidence type="ECO:0000256" key="4">
    <source>
        <dbReference type="ARBA" id="ARBA00022989"/>
    </source>
</evidence>
<keyword evidence="5 6" id="KW-0472">Membrane</keyword>
<protein>
    <submittedName>
        <fullName evidence="7">Energy-coupling factor transporter transmembrane protein EcfT</fullName>
    </submittedName>
</protein>
<feature type="transmembrane region" description="Helical" evidence="6">
    <location>
        <begin position="180"/>
        <end position="196"/>
    </location>
</feature>
<feature type="transmembrane region" description="Helical" evidence="6">
    <location>
        <begin position="216"/>
        <end position="235"/>
    </location>
</feature>
<feature type="transmembrane region" description="Helical" evidence="6">
    <location>
        <begin position="100"/>
        <end position="118"/>
    </location>
</feature>
<keyword evidence="3 6" id="KW-0812">Transmembrane</keyword>
<dbReference type="CDD" id="cd16914">
    <property type="entry name" value="EcfT"/>
    <property type="match status" value="1"/>
</dbReference>
<evidence type="ECO:0000256" key="2">
    <source>
        <dbReference type="ARBA" id="ARBA00022475"/>
    </source>
</evidence>
<feature type="transmembrane region" description="Helical" evidence="6">
    <location>
        <begin position="268"/>
        <end position="291"/>
    </location>
</feature>
<accession>A0A5C4X234</accession>
<reference evidence="7 8" key="1">
    <citation type="submission" date="2019-06" db="EMBL/GenBank/DDBJ databases">
        <authorList>
            <person name="Mardanova A.M."/>
            <person name="Pudova D.S."/>
            <person name="Shagimardanova E.I."/>
            <person name="Gogoleva N.E."/>
            <person name="Lutfullin M.T."/>
            <person name="Hadieva G.F."/>
            <person name="Sharipova M.R."/>
        </authorList>
    </citation>
    <scope>NUCLEOTIDE SEQUENCE [LARGE SCALE GENOMIC DNA]</scope>
    <source>
        <strain evidence="7 8">MG-1</strain>
    </source>
</reference>
<evidence type="ECO:0000256" key="6">
    <source>
        <dbReference type="SAM" id="Phobius"/>
    </source>
</evidence>
<comment type="subcellular location">
    <subcellularLocation>
        <location evidence="1">Membrane</location>
        <topology evidence="1">Multi-pass membrane protein</topology>
    </subcellularLocation>
</comment>
<evidence type="ECO:0000256" key="5">
    <source>
        <dbReference type="ARBA" id="ARBA00023136"/>
    </source>
</evidence>
<dbReference type="PANTHER" id="PTHR34857">
    <property type="entry name" value="SLL0384 PROTEIN"/>
    <property type="match status" value="1"/>
</dbReference>
<proteinExistence type="predicted"/>
<dbReference type="InterPro" id="IPR051611">
    <property type="entry name" value="ECF_transporter_component"/>
</dbReference>
<dbReference type="Pfam" id="PF02361">
    <property type="entry name" value="CbiQ"/>
    <property type="match status" value="1"/>
</dbReference>
<dbReference type="Proteomes" id="UP000314223">
    <property type="component" value="Unassembled WGS sequence"/>
</dbReference>
<dbReference type="PANTHER" id="PTHR34857:SF2">
    <property type="entry name" value="SLL0384 PROTEIN"/>
    <property type="match status" value="1"/>
</dbReference>
<evidence type="ECO:0000256" key="1">
    <source>
        <dbReference type="ARBA" id="ARBA00004141"/>
    </source>
</evidence>